<organism evidence="1 2">
    <name type="scientific">Rotaria magnacalcarata</name>
    <dbReference type="NCBI Taxonomy" id="392030"/>
    <lineage>
        <taxon>Eukaryota</taxon>
        <taxon>Metazoa</taxon>
        <taxon>Spiralia</taxon>
        <taxon>Gnathifera</taxon>
        <taxon>Rotifera</taxon>
        <taxon>Eurotatoria</taxon>
        <taxon>Bdelloidea</taxon>
        <taxon>Philodinida</taxon>
        <taxon>Philodinidae</taxon>
        <taxon>Rotaria</taxon>
    </lineage>
</organism>
<dbReference type="EMBL" id="CAJOBI010060476">
    <property type="protein sequence ID" value="CAF4413012.1"/>
    <property type="molecule type" value="Genomic_DNA"/>
</dbReference>
<evidence type="ECO:0000313" key="1">
    <source>
        <dbReference type="EMBL" id="CAF4413012.1"/>
    </source>
</evidence>
<name>A0A8S2VX98_9BILA</name>
<proteinExistence type="predicted"/>
<comment type="caution">
    <text evidence="1">The sequence shown here is derived from an EMBL/GenBank/DDBJ whole genome shotgun (WGS) entry which is preliminary data.</text>
</comment>
<feature type="non-terminal residue" evidence="1">
    <location>
        <position position="1"/>
    </location>
</feature>
<reference evidence="1" key="1">
    <citation type="submission" date="2021-02" db="EMBL/GenBank/DDBJ databases">
        <authorList>
            <person name="Nowell W R."/>
        </authorList>
    </citation>
    <scope>NUCLEOTIDE SEQUENCE</scope>
</reference>
<dbReference type="Proteomes" id="UP000676336">
    <property type="component" value="Unassembled WGS sequence"/>
</dbReference>
<evidence type="ECO:0000313" key="2">
    <source>
        <dbReference type="Proteomes" id="UP000676336"/>
    </source>
</evidence>
<dbReference type="AlphaFoldDB" id="A0A8S2VX98"/>
<sequence length="45" mass="5176">YQTPPLFRIVHNPFDPPTSAHLKQRLASPSIFRVLSQTDDNDKVK</sequence>
<gene>
    <name evidence="1" type="ORF">SMN809_LOCUS30980</name>
</gene>
<protein>
    <submittedName>
        <fullName evidence="1">Uncharacterized protein</fullName>
    </submittedName>
</protein>
<accession>A0A8S2VX98</accession>